<feature type="region of interest" description="Disordered" evidence="11">
    <location>
        <begin position="678"/>
        <end position="701"/>
    </location>
</feature>
<evidence type="ECO:0000256" key="5">
    <source>
        <dbReference type="ARBA" id="ARBA00022840"/>
    </source>
</evidence>
<evidence type="ECO:0000313" key="16">
    <source>
        <dbReference type="Proteomes" id="UP000764045"/>
    </source>
</evidence>
<keyword evidence="16" id="KW-1185">Reference proteome</keyword>
<evidence type="ECO:0000256" key="2">
    <source>
        <dbReference type="ARBA" id="ARBA00022490"/>
    </source>
</evidence>
<evidence type="ECO:0000256" key="1">
    <source>
        <dbReference type="ARBA" id="ARBA00005594"/>
    </source>
</evidence>
<dbReference type="SUPFAM" id="SSF52374">
    <property type="entry name" value="Nucleotidylyl transferase"/>
    <property type="match status" value="1"/>
</dbReference>
<evidence type="ECO:0000256" key="6">
    <source>
        <dbReference type="ARBA" id="ARBA00022917"/>
    </source>
</evidence>
<dbReference type="GO" id="GO:0004823">
    <property type="term" value="F:leucine-tRNA ligase activity"/>
    <property type="evidence" value="ECO:0007669"/>
    <property type="project" value="UniProtKB-UniRule"/>
</dbReference>
<proteinExistence type="inferred from homology"/>
<dbReference type="PRINTS" id="PR00985">
    <property type="entry name" value="TRNASYNTHLEU"/>
</dbReference>
<dbReference type="FunFam" id="3.40.50.620:FF:000154">
    <property type="entry name" value="Leucine--tRNA ligase"/>
    <property type="match status" value="1"/>
</dbReference>
<keyword evidence="5 9" id="KW-0067">ATP-binding</keyword>
<dbReference type="FunFam" id="3.40.50.620:FF:000060">
    <property type="entry name" value="Leucine--tRNA ligase"/>
    <property type="match status" value="1"/>
</dbReference>
<feature type="domain" description="Methionyl/Valyl/Leucyl/Isoleucyl-tRNA synthetase anticodon-binding" evidence="13">
    <location>
        <begin position="861"/>
        <end position="972"/>
    </location>
</feature>
<dbReference type="Proteomes" id="UP000764045">
    <property type="component" value="Unassembled WGS sequence"/>
</dbReference>
<dbReference type="FunFam" id="3.40.50.620:FF:000056">
    <property type="entry name" value="Leucine--tRNA ligase"/>
    <property type="match status" value="1"/>
</dbReference>
<dbReference type="InterPro" id="IPR009008">
    <property type="entry name" value="Val/Leu/Ile-tRNA-synth_edit"/>
</dbReference>
<keyword evidence="6 9" id="KW-0648">Protein biosynthesis</keyword>
<name>A0A938WP65_9BACT</name>
<organism evidence="15 16">
    <name type="scientific">Marseilla massiliensis</name>
    <dbReference type="NCBI Taxonomy" id="1841864"/>
    <lineage>
        <taxon>Bacteria</taxon>
        <taxon>Pseudomonadati</taxon>
        <taxon>Bacteroidota</taxon>
        <taxon>Bacteroidia</taxon>
        <taxon>Bacteroidales</taxon>
        <taxon>Prevotellaceae</taxon>
        <taxon>Marseilla</taxon>
    </lineage>
</organism>
<dbReference type="PANTHER" id="PTHR43740">
    <property type="entry name" value="LEUCYL-TRNA SYNTHETASE"/>
    <property type="match status" value="1"/>
</dbReference>
<feature type="binding site" evidence="9">
    <location>
        <position position="787"/>
    </location>
    <ligand>
        <name>ATP</name>
        <dbReference type="ChEBI" id="CHEBI:30616"/>
    </ligand>
</feature>
<evidence type="ECO:0000256" key="11">
    <source>
        <dbReference type="SAM" id="MobiDB-lite"/>
    </source>
</evidence>
<evidence type="ECO:0000256" key="9">
    <source>
        <dbReference type="HAMAP-Rule" id="MF_00049"/>
    </source>
</evidence>
<feature type="domain" description="Aminoacyl-tRNA synthetase class Ia" evidence="12">
    <location>
        <begin position="11"/>
        <end position="155"/>
    </location>
</feature>
<dbReference type="InterPro" id="IPR009080">
    <property type="entry name" value="tRNAsynth_Ia_anticodon-bd"/>
</dbReference>
<dbReference type="Gene3D" id="3.90.740.10">
    <property type="entry name" value="Valyl/Leucyl/Isoleucyl-tRNA synthetase, editing domain"/>
    <property type="match status" value="1"/>
</dbReference>
<dbReference type="InterPro" id="IPR014729">
    <property type="entry name" value="Rossmann-like_a/b/a_fold"/>
</dbReference>
<feature type="domain" description="Aminoacyl-tRNA synthetase class Ia" evidence="12">
    <location>
        <begin position="783"/>
        <end position="810"/>
    </location>
</feature>
<dbReference type="PANTHER" id="PTHR43740:SF2">
    <property type="entry name" value="LEUCINE--TRNA LIGASE, MITOCHONDRIAL"/>
    <property type="match status" value="1"/>
</dbReference>
<dbReference type="GO" id="GO:0005829">
    <property type="term" value="C:cytosol"/>
    <property type="evidence" value="ECO:0007669"/>
    <property type="project" value="TreeGrafter"/>
</dbReference>
<dbReference type="EMBL" id="JACJJL010000022">
    <property type="protein sequence ID" value="MBM6662488.1"/>
    <property type="molecule type" value="Genomic_DNA"/>
</dbReference>
<evidence type="ECO:0000256" key="3">
    <source>
        <dbReference type="ARBA" id="ARBA00022598"/>
    </source>
</evidence>
<dbReference type="Pfam" id="PF08264">
    <property type="entry name" value="Anticodon_1"/>
    <property type="match status" value="1"/>
</dbReference>
<dbReference type="InterPro" id="IPR013155">
    <property type="entry name" value="M/V/L/I-tRNA-synth_anticd-bd"/>
</dbReference>
<evidence type="ECO:0000259" key="12">
    <source>
        <dbReference type="Pfam" id="PF00133"/>
    </source>
</evidence>
<evidence type="ECO:0000256" key="8">
    <source>
        <dbReference type="ARBA" id="ARBA00047469"/>
    </source>
</evidence>
<evidence type="ECO:0000313" key="15">
    <source>
        <dbReference type="EMBL" id="MBM6662488.1"/>
    </source>
</evidence>
<keyword evidence="2 9" id="KW-0963">Cytoplasm</keyword>
<evidence type="ECO:0000259" key="13">
    <source>
        <dbReference type="Pfam" id="PF08264"/>
    </source>
</evidence>
<accession>A0A938WP65</accession>
<dbReference type="InterPro" id="IPR002300">
    <property type="entry name" value="aa-tRNA-synth_Ia"/>
</dbReference>
<dbReference type="GO" id="GO:0005524">
    <property type="term" value="F:ATP binding"/>
    <property type="evidence" value="ECO:0007669"/>
    <property type="project" value="UniProtKB-UniRule"/>
</dbReference>
<dbReference type="InterPro" id="IPR001412">
    <property type="entry name" value="aa-tRNA-synth_I_CS"/>
</dbReference>
<dbReference type="HAMAP" id="MF_00049_B">
    <property type="entry name" value="Leu_tRNA_synth_B"/>
    <property type="match status" value="1"/>
</dbReference>
<evidence type="ECO:0000256" key="7">
    <source>
        <dbReference type="ARBA" id="ARBA00023146"/>
    </source>
</evidence>
<dbReference type="EC" id="6.1.1.4" evidence="9"/>
<dbReference type="InterPro" id="IPR025709">
    <property type="entry name" value="Leu_tRNA-synth_edit"/>
</dbReference>
<keyword evidence="4 9" id="KW-0547">Nucleotide-binding</keyword>
<evidence type="ECO:0000259" key="14">
    <source>
        <dbReference type="Pfam" id="PF13603"/>
    </source>
</evidence>
<dbReference type="SUPFAM" id="SSF47323">
    <property type="entry name" value="Anticodon-binding domain of a subclass of class I aminoacyl-tRNA synthetases"/>
    <property type="match status" value="1"/>
</dbReference>
<comment type="caution">
    <text evidence="15">The sequence shown here is derived from an EMBL/GenBank/DDBJ whole genome shotgun (WGS) entry which is preliminary data.</text>
</comment>
<dbReference type="CDD" id="cd07958">
    <property type="entry name" value="Anticodon_Ia_Leu_BEm"/>
    <property type="match status" value="1"/>
</dbReference>
<dbReference type="Pfam" id="PF13603">
    <property type="entry name" value="tRNA-synt_1_2"/>
    <property type="match status" value="1"/>
</dbReference>
<dbReference type="FunFam" id="1.10.730.10:FF:000011">
    <property type="entry name" value="Leucine--tRNA ligase chloroplastic/mitochondrial"/>
    <property type="match status" value="1"/>
</dbReference>
<dbReference type="Gene3D" id="3.40.50.620">
    <property type="entry name" value="HUPs"/>
    <property type="match status" value="3"/>
</dbReference>
<dbReference type="Pfam" id="PF00133">
    <property type="entry name" value="tRNA-synt_1"/>
    <property type="match status" value="2"/>
</dbReference>
<sequence>MEYNFREIEKKWQRRWVEQKTYHVAEDSHKEKFYVLNMFPYPSGAGLHVGHPLGYIASDIYARYKRLRGYNVLNPMGYDAYGLPAEQYAIQTGQHPAVTTEANINHYREQLDKIGFSFDWNREVRTCDPKYYHWTQWAFQRMFESYYDNRQQKAMPIAGLVEAFEQGGTEGIDAACSEDMAFTADDWRAMDERRRQEVLMNYRIAYLGETMVNWCPQLGTVLANDEVVDGVSERGGYPVVQKKMRQWCLRVSAYAQRLLDGLDTIDWTDSLKETQRNWIGRSEGAEITFTVAPHQLPPSPSAESAGALSPRGKDGEGLSFTIFTTRADTMFGVTFMVLAPESELVAVLTTPGQKAEVDAYLERTKKRTERERIADRSVSGVFTGSYAVNPLTGEEIPIWVSDYVLAGYGTGAIMAVPAHDSRDYAFAKHFGLEIRPLIEGCDVSEQSFDAKEGIVCNSPRTGCEARGGLVLNGLTVKEAIAKTKAFVEEQGLGRVKVNYRLRDAIFSRQRYWGEPFPVYYKDGMPYMIPEDCLPLELPEVATFLPTETGEPPLGHATRWAWDTEARSVTENSRIDNKTVFPLELNTMPGFAGSSAYYLRYMDPHNDNALVSAEADSYWREVDLYVGGTEHATGHLIYSRFWNKFLHDIGVSAVEEPFRKLVNQGMIQGRSNFVYRINRKAPSDSPRGGEGRLSDANLSSPTGRVEGAVTALLSPQQGETEGASPVFVSLGLKDRYDTTPLHVDVNIVHGDVLDIDAFRKWRPEYANAEFVLEEGKYVCGWAVEKMSKSMYNVVNPDMIVDKYGADTLRLYEMFLGPVEQSKPWDTNGIDGCHRFLKKFWALFYGREGGLLADDREPSAAELKAVHKLIKKVTQDIEQFSYNTSISAFMICVNELGQLKCHNRSLLADLVVLIAPFAPHIAEELWEALGGRGSVCDACWPQWNEQYLVESTVQLTVSFNGKARFQMDFAADADNATIEQAVLADERSAKYMGGKQVVKVIIVPRKIVNVVVK</sequence>
<keyword evidence="7 9" id="KW-0030">Aminoacyl-tRNA synthetase</keyword>
<feature type="domain" description="Leucyl-tRNA synthetase editing" evidence="14">
    <location>
        <begin position="276"/>
        <end position="459"/>
    </location>
</feature>
<feature type="region of interest" description="Disordered" evidence="11">
    <location>
        <begin position="293"/>
        <end position="313"/>
    </location>
</feature>
<dbReference type="InterPro" id="IPR002302">
    <property type="entry name" value="Leu-tRNA-ligase"/>
</dbReference>
<protein>
    <recommendedName>
        <fullName evidence="9">Leucine--tRNA ligase</fullName>
        <ecNumber evidence="9">6.1.1.4</ecNumber>
    </recommendedName>
    <alternativeName>
        <fullName evidence="9">Leucyl-tRNA synthetase</fullName>
        <shortName evidence="9">LeuRS</shortName>
    </alternativeName>
</protein>
<gene>
    <name evidence="9" type="primary">leuS</name>
    <name evidence="15" type="ORF">H6B30_12125</name>
</gene>
<comment type="catalytic activity">
    <reaction evidence="8 9">
        <text>tRNA(Leu) + L-leucine + ATP = L-leucyl-tRNA(Leu) + AMP + diphosphate</text>
        <dbReference type="Rhea" id="RHEA:11688"/>
        <dbReference type="Rhea" id="RHEA-COMP:9613"/>
        <dbReference type="Rhea" id="RHEA-COMP:9622"/>
        <dbReference type="ChEBI" id="CHEBI:30616"/>
        <dbReference type="ChEBI" id="CHEBI:33019"/>
        <dbReference type="ChEBI" id="CHEBI:57427"/>
        <dbReference type="ChEBI" id="CHEBI:78442"/>
        <dbReference type="ChEBI" id="CHEBI:78494"/>
        <dbReference type="ChEBI" id="CHEBI:456215"/>
        <dbReference type="EC" id="6.1.1.4"/>
    </reaction>
</comment>
<feature type="short sequence motif" description="'KMSKS' region" evidence="9">
    <location>
        <begin position="784"/>
        <end position="788"/>
    </location>
</feature>
<dbReference type="Gene3D" id="1.10.730.10">
    <property type="entry name" value="Isoleucyl-tRNA Synthetase, Domain 1"/>
    <property type="match status" value="2"/>
</dbReference>
<comment type="similarity">
    <text evidence="1 9 10">Belongs to the class-I aminoacyl-tRNA synthetase family.</text>
</comment>
<dbReference type="GO" id="GO:0002161">
    <property type="term" value="F:aminoacyl-tRNA deacylase activity"/>
    <property type="evidence" value="ECO:0007669"/>
    <property type="project" value="InterPro"/>
</dbReference>
<dbReference type="PROSITE" id="PS00178">
    <property type="entry name" value="AA_TRNA_LIGASE_I"/>
    <property type="match status" value="1"/>
</dbReference>
<evidence type="ECO:0000256" key="4">
    <source>
        <dbReference type="ARBA" id="ARBA00022741"/>
    </source>
</evidence>
<reference evidence="15 16" key="1">
    <citation type="journal article" date="2021" name="Sci. Rep.">
        <title>The distribution of antibiotic resistance genes in chicken gut microbiota commensals.</title>
        <authorList>
            <person name="Juricova H."/>
            <person name="Matiasovicova J."/>
            <person name="Kubasova T."/>
            <person name="Cejkova D."/>
            <person name="Rychlik I."/>
        </authorList>
    </citation>
    <scope>NUCLEOTIDE SEQUENCE [LARGE SCALE GENOMIC DNA]</scope>
    <source>
        <strain evidence="15 16">An819</strain>
    </source>
</reference>
<comment type="caution">
    <text evidence="9">Lacks conserved residue(s) required for the propagation of feature annotation.</text>
</comment>
<dbReference type="AlphaFoldDB" id="A0A938WP65"/>
<dbReference type="GO" id="GO:0006429">
    <property type="term" value="P:leucyl-tRNA aminoacylation"/>
    <property type="evidence" value="ECO:0007669"/>
    <property type="project" value="UniProtKB-UniRule"/>
</dbReference>
<comment type="subcellular location">
    <subcellularLocation>
        <location evidence="9">Cytoplasm</location>
    </subcellularLocation>
</comment>
<dbReference type="SUPFAM" id="SSF50677">
    <property type="entry name" value="ValRS/IleRS/LeuRS editing domain"/>
    <property type="match status" value="1"/>
</dbReference>
<evidence type="ECO:0000256" key="10">
    <source>
        <dbReference type="RuleBase" id="RU363035"/>
    </source>
</evidence>
<keyword evidence="3 9" id="KW-0436">Ligase</keyword>